<dbReference type="InterPro" id="IPR029044">
    <property type="entry name" value="Nucleotide-diphossugar_trans"/>
</dbReference>
<dbReference type="EMBL" id="BLAE01000089">
    <property type="protein sequence ID" value="GES16033.1"/>
    <property type="molecule type" value="Genomic_DNA"/>
</dbReference>
<feature type="domain" description="Glycosyltransferase 2-like" evidence="2">
    <location>
        <begin position="4"/>
        <end position="134"/>
    </location>
</feature>
<dbReference type="InterPro" id="IPR050834">
    <property type="entry name" value="Glycosyltransf_2"/>
</dbReference>
<comment type="caution">
    <text evidence="4">The sequence shown here is derived from an EMBL/GenBank/DDBJ whole genome shotgun (WGS) entry which is preliminary data.</text>
</comment>
<dbReference type="Gene3D" id="3.90.550.10">
    <property type="entry name" value="Spore Coat Polysaccharide Biosynthesis Protein SpsA, Chain A"/>
    <property type="match status" value="1"/>
</dbReference>
<evidence type="ECO:0000259" key="2">
    <source>
        <dbReference type="Pfam" id="PF00535"/>
    </source>
</evidence>
<sequence>MKCSVVIPTYNRVELLRHTLNSLVWQSLPKEQFEVLVADDGSDDSTAELVETFRGRLNLRYFFQERDGFQVAKARNLGISHAEGEVCVMLDCGVLAHSDLLRAHLDSHEAADVPLAVCGYVYCFHVNNDFAKLMDQVIDYDDPDITIAKLKARKLWLDVRETFYGKYGDNIADLPAPWLNFWTCNVSARTEQLRSVGMFDEAFRRWGGEDLDLGYRLHRDGARFVLNRQAAAVHCPHEKDFDDNIVQVTENYKYMAEKYKTPIIELLLSVGDAVGNLDFFTLNDVIRERGLPQCADYLAAQQGAHSAS</sequence>
<dbReference type="GO" id="GO:0016740">
    <property type="term" value="F:transferase activity"/>
    <property type="evidence" value="ECO:0007669"/>
    <property type="project" value="UniProtKB-KW"/>
</dbReference>
<dbReference type="Pfam" id="PF02709">
    <property type="entry name" value="Glyco_transf_7C"/>
    <property type="match status" value="1"/>
</dbReference>
<organism evidence="4 5">
    <name type="scientific">Acrocarpospora macrocephala</name>
    <dbReference type="NCBI Taxonomy" id="150177"/>
    <lineage>
        <taxon>Bacteria</taxon>
        <taxon>Bacillati</taxon>
        <taxon>Actinomycetota</taxon>
        <taxon>Actinomycetes</taxon>
        <taxon>Streptosporangiales</taxon>
        <taxon>Streptosporangiaceae</taxon>
        <taxon>Acrocarpospora</taxon>
    </lineage>
</organism>
<keyword evidence="1 4" id="KW-0808">Transferase</keyword>
<dbReference type="InterPro" id="IPR001173">
    <property type="entry name" value="Glyco_trans_2-like"/>
</dbReference>
<dbReference type="PANTHER" id="PTHR43685:SF3">
    <property type="entry name" value="SLR2126 PROTEIN"/>
    <property type="match status" value="1"/>
</dbReference>
<dbReference type="SUPFAM" id="SSF53448">
    <property type="entry name" value="Nucleotide-diphospho-sugar transferases"/>
    <property type="match status" value="1"/>
</dbReference>
<protein>
    <submittedName>
        <fullName evidence="4">Glycosyl transferase</fullName>
    </submittedName>
</protein>
<evidence type="ECO:0000256" key="1">
    <source>
        <dbReference type="ARBA" id="ARBA00022679"/>
    </source>
</evidence>
<evidence type="ECO:0000313" key="5">
    <source>
        <dbReference type="Proteomes" id="UP000331127"/>
    </source>
</evidence>
<reference evidence="4 5" key="1">
    <citation type="submission" date="2019-10" db="EMBL/GenBank/DDBJ databases">
        <title>Whole genome shotgun sequence of Acrocarpospora macrocephala NBRC 16266.</title>
        <authorList>
            <person name="Ichikawa N."/>
            <person name="Kimura A."/>
            <person name="Kitahashi Y."/>
            <person name="Komaki H."/>
            <person name="Oguchi A."/>
        </authorList>
    </citation>
    <scope>NUCLEOTIDE SEQUENCE [LARGE SCALE GENOMIC DNA]</scope>
    <source>
        <strain evidence="4 5">NBRC 16266</strain>
    </source>
</reference>
<dbReference type="AlphaFoldDB" id="A0A5M3XAY5"/>
<dbReference type="Proteomes" id="UP000331127">
    <property type="component" value="Unassembled WGS sequence"/>
</dbReference>
<evidence type="ECO:0000259" key="3">
    <source>
        <dbReference type="Pfam" id="PF02709"/>
    </source>
</evidence>
<name>A0A5M3XAY5_9ACTN</name>
<keyword evidence="5" id="KW-1185">Reference proteome</keyword>
<evidence type="ECO:0000313" key="4">
    <source>
        <dbReference type="EMBL" id="GES16033.1"/>
    </source>
</evidence>
<dbReference type="PANTHER" id="PTHR43685">
    <property type="entry name" value="GLYCOSYLTRANSFERASE"/>
    <property type="match status" value="1"/>
</dbReference>
<gene>
    <name evidence="4" type="ORF">Amac_096310</name>
</gene>
<dbReference type="InterPro" id="IPR027791">
    <property type="entry name" value="Galactosyl_T_C"/>
</dbReference>
<dbReference type="Pfam" id="PF00535">
    <property type="entry name" value="Glycos_transf_2"/>
    <property type="match status" value="1"/>
</dbReference>
<proteinExistence type="predicted"/>
<feature type="domain" description="Galactosyltransferase C-terminal" evidence="3">
    <location>
        <begin position="175"/>
        <end position="224"/>
    </location>
</feature>
<dbReference type="OrthoDB" id="4120491at2"/>
<accession>A0A5M3XAY5</accession>